<evidence type="ECO:0000313" key="5">
    <source>
        <dbReference type="EMBL" id="GLQ16974.1"/>
    </source>
</evidence>
<dbReference type="SMART" id="SM00342">
    <property type="entry name" value="HTH_ARAC"/>
    <property type="match status" value="1"/>
</dbReference>
<keyword evidence="1" id="KW-0805">Transcription regulation</keyword>
<dbReference type="Gene3D" id="1.10.10.60">
    <property type="entry name" value="Homeodomain-like"/>
    <property type="match status" value="2"/>
</dbReference>
<keyword evidence="2" id="KW-0238">DNA-binding</keyword>
<evidence type="ECO:0000256" key="1">
    <source>
        <dbReference type="ARBA" id="ARBA00023015"/>
    </source>
</evidence>
<dbReference type="PANTHER" id="PTHR46796">
    <property type="entry name" value="HTH-TYPE TRANSCRIPTIONAL ACTIVATOR RHAS-RELATED"/>
    <property type="match status" value="1"/>
</dbReference>
<dbReference type="InterPro" id="IPR032783">
    <property type="entry name" value="AraC_lig"/>
</dbReference>
<dbReference type="PROSITE" id="PS01124">
    <property type="entry name" value="HTH_ARAC_FAMILY_2"/>
    <property type="match status" value="1"/>
</dbReference>
<dbReference type="InterPro" id="IPR050204">
    <property type="entry name" value="AraC_XylS_family_regulators"/>
</dbReference>
<dbReference type="Pfam" id="PF12833">
    <property type="entry name" value="HTH_18"/>
    <property type="match status" value="1"/>
</dbReference>
<dbReference type="EMBL" id="BSNI01000002">
    <property type="protein sequence ID" value="GLQ16974.1"/>
    <property type="molecule type" value="Genomic_DNA"/>
</dbReference>
<dbReference type="Proteomes" id="UP001161405">
    <property type="component" value="Unassembled WGS sequence"/>
</dbReference>
<dbReference type="PANTHER" id="PTHR46796:SF7">
    <property type="entry name" value="ARAC FAMILY TRANSCRIPTIONAL REGULATOR"/>
    <property type="match status" value="1"/>
</dbReference>
<dbReference type="RefSeq" id="WP_284362788.1">
    <property type="nucleotide sequence ID" value="NZ_BSNI01000002.1"/>
</dbReference>
<reference evidence="5" key="1">
    <citation type="journal article" date="2014" name="Int. J. Syst. Evol. Microbiol.">
        <title>Complete genome of a new Firmicutes species belonging to the dominant human colonic microbiota ('Ruminococcus bicirculans') reveals two chromosomes and a selective capacity to utilize plant glucans.</title>
        <authorList>
            <consortium name="NISC Comparative Sequencing Program"/>
            <person name="Wegmann U."/>
            <person name="Louis P."/>
            <person name="Goesmann A."/>
            <person name="Henrissat B."/>
            <person name="Duncan S.H."/>
            <person name="Flint H.J."/>
        </authorList>
    </citation>
    <scope>NUCLEOTIDE SEQUENCE</scope>
    <source>
        <strain evidence="5">NBRC 107169</strain>
    </source>
</reference>
<evidence type="ECO:0000259" key="4">
    <source>
        <dbReference type="PROSITE" id="PS01124"/>
    </source>
</evidence>
<sequence>MNTYDRLTALMERFNLSVQVATPDSAQLVVLKPHVDGSQTVLLNTKSSGFKVDPADMLLCASVDWGGDSNPLFSALPPILDISFSKDDDVVPLLDLTHREIERQRCGSASVVNRFCEILIVKILRAKIEQGSDEPGLLAGLADPRLSRAIVALHDKPEHNWDNQQLAEIAGLSLSRFAELFALQVGVTPTAYLRGWRMVLARKDIRAGARISTVARRYGYRTGEGFSRAFHKHFGVNPIQQRTQLALGQSH</sequence>
<gene>
    <name evidence="5" type="primary">attO</name>
    <name evidence="5" type="ORF">GCM10007879_12230</name>
</gene>
<dbReference type="SUPFAM" id="SSF46689">
    <property type="entry name" value="Homeodomain-like"/>
    <property type="match status" value="2"/>
</dbReference>
<evidence type="ECO:0000256" key="2">
    <source>
        <dbReference type="ARBA" id="ARBA00023125"/>
    </source>
</evidence>
<protein>
    <submittedName>
        <fullName evidence="5">AraC family transcriptional regulator</fullName>
    </submittedName>
</protein>
<evidence type="ECO:0000313" key="6">
    <source>
        <dbReference type="Proteomes" id="UP001161405"/>
    </source>
</evidence>
<name>A0ABQ5UQ29_9HYPH</name>
<evidence type="ECO:0000256" key="3">
    <source>
        <dbReference type="ARBA" id="ARBA00023163"/>
    </source>
</evidence>
<keyword evidence="3" id="KW-0804">Transcription</keyword>
<feature type="domain" description="HTH araC/xylS-type" evidence="4">
    <location>
        <begin position="147"/>
        <end position="244"/>
    </location>
</feature>
<dbReference type="InterPro" id="IPR009057">
    <property type="entry name" value="Homeodomain-like_sf"/>
</dbReference>
<reference evidence="5" key="2">
    <citation type="submission" date="2023-01" db="EMBL/GenBank/DDBJ databases">
        <title>Draft genome sequence of Maritalea porphyrae strain NBRC 107169.</title>
        <authorList>
            <person name="Sun Q."/>
            <person name="Mori K."/>
        </authorList>
    </citation>
    <scope>NUCLEOTIDE SEQUENCE</scope>
    <source>
        <strain evidence="5">NBRC 107169</strain>
    </source>
</reference>
<comment type="caution">
    <text evidence="5">The sequence shown here is derived from an EMBL/GenBank/DDBJ whole genome shotgun (WGS) entry which is preliminary data.</text>
</comment>
<dbReference type="InterPro" id="IPR018060">
    <property type="entry name" value="HTH_AraC"/>
</dbReference>
<proteinExistence type="predicted"/>
<organism evidence="5 6">
    <name type="scientific">Maritalea porphyrae</name>
    <dbReference type="NCBI Taxonomy" id="880732"/>
    <lineage>
        <taxon>Bacteria</taxon>
        <taxon>Pseudomonadati</taxon>
        <taxon>Pseudomonadota</taxon>
        <taxon>Alphaproteobacteria</taxon>
        <taxon>Hyphomicrobiales</taxon>
        <taxon>Devosiaceae</taxon>
        <taxon>Maritalea</taxon>
    </lineage>
</organism>
<dbReference type="Pfam" id="PF12852">
    <property type="entry name" value="Cupin_6"/>
    <property type="match status" value="1"/>
</dbReference>
<accession>A0ABQ5UQ29</accession>
<keyword evidence="6" id="KW-1185">Reference proteome</keyword>